<dbReference type="Proteomes" id="UP000887159">
    <property type="component" value="Unassembled WGS sequence"/>
</dbReference>
<name>A0A8X7BIY5_TRICX</name>
<comment type="caution">
    <text evidence="1">The sequence shown here is derived from an EMBL/GenBank/DDBJ whole genome shotgun (WGS) entry which is preliminary data.</text>
</comment>
<keyword evidence="2" id="KW-1185">Reference proteome</keyword>
<proteinExistence type="predicted"/>
<evidence type="ECO:0000313" key="2">
    <source>
        <dbReference type="Proteomes" id="UP000887159"/>
    </source>
</evidence>
<protein>
    <submittedName>
        <fullName evidence="1">Uncharacterized protein</fullName>
    </submittedName>
</protein>
<sequence>MCPVLNNGEGHSRSPSSLSMVIAVTRVRVARRFVDVSRIVKHSDYHSVLALVLPSLSETTAIFTTLCTPMVDASQRTPSRM</sequence>
<dbReference type="AlphaFoldDB" id="A0A8X7BIY5"/>
<gene>
    <name evidence="1" type="ORF">TNCV_2877191</name>
</gene>
<reference evidence="1" key="1">
    <citation type="submission" date="2020-08" db="EMBL/GenBank/DDBJ databases">
        <title>Multicomponent nature underlies the extraordinary mechanical properties of spider dragline silk.</title>
        <authorList>
            <person name="Kono N."/>
            <person name="Nakamura H."/>
            <person name="Mori M."/>
            <person name="Yoshida Y."/>
            <person name="Ohtoshi R."/>
            <person name="Malay A.D."/>
            <person name="Moran D.A.P."/>
            <person name="Tomita M."/>
            <person name="Numata K."/>
            <person name="Arakawa K."/>
        </authorList>
    </citation>
    <scope>NUCLEOTIDE SEQUENCE</scope>
</reference>
<accession>A0A8X7BIY5</accession>
<organism evidence="1 2">
    <name type="scientific">Trichonephila clavipes</name>
    <name type="common">Golden silk orbweaver</name>
    <name type="synonym">Nephila clavipes</name>
    <dbReference type="NCBI Taxonomy" id="2585209"/>
    <lineage>
        <taxon>Eukaryota</taxon>
        <taxon>Metazoa</taxon>
        <taxon>Ecdysozoa</taxon>
        <taxon>Arthropoda</taxon>
        <taxon>Chelicerata</taxon>
        <taxon>Arachnida</taxon>
        <taxon>Araneae</taxon>
        <taxon>Araneomorphae</taxon>
        <taxon>Entelegynae</taxon>
        <taxon>Araneoidea</taxon>
        <taxon>Nephilidae</taxon>
        <taxon>Trichonephila</taxon>
    </lineage>
</organism>
<evidence type="ECO:0000313" key="1">
    <source>
        <dbReference type="EMBL" id="GFY32970.1"/>
    </source>
</evidence>
<dbReference type="EMBL" id="BMAU01021406">
    <property type="protein sequence ID" value="GFY32970.1"/>
    <property type="molecule type" value="Genomic_DNA"/>
</dbReference>